<dbReference type="Pfam" id="PF02368">
    <property type="entry name" value="Big_2"/>
    <property type="match status" value="1"/>
</dbReference>
<dbReference type="SUPFAM" id="SSF49373">
    <property type="entry name" value="Invasin/intimin cell-adhesion fragments"/>
    <property type="match status" value="1"/>
</dbReference>
<dbReference type="OrthoDB" id="1099712at2"/>
<evidence type="ECO:0000313" key="4">
    <source>
        <dbReference type="Proteomes" id="UP000297872"/>
    </source>
</evidence>
<feature type="chain" id="PRO_5021347915" description="BIG2 domain-containing protein" evidence="1">
    <location>
        <begin position="24"/>
        <end position="187"/>
    </location>
</feature>
<dbReference type="GeneID" id="302996909"/>
<dbReference type="EMBL" id="SGVY01000090">
    <property type="protein sequence ID" value="TFH69773.1"/>
    <property type="molecule type" value="Genomic_DNA"/>
</dbReference>
<comment type="caution">
    <text evidence="3">The sequence shown here is derived from an EMBL/GenBank/DDBJ whole genome shotgun (WGS) entry which is preliminary data.</text>
</comment>
<protein>
    <recommendedName>
        <fullName evidence="2">BIG2 domain-containing protein</fullName>
    </recommendedName>
</protein>
<proteinExistence type="predicted"/>
<dbReference type="Proteomes" id="UP000297872">
    <property type="component" value="Unassembled WGS sequence"/>
</dbReference>
<sequence>MKSIKFFKFATLIVCAVFAVAFASCSDDDDNTPAIKFSPSTVSVAVGGTQSVTVAGGDGTYTAKSSDDKTATVTVDKATITVTGVKAGKATVLVTDSKKVTGSLSVTVIDGVVVDKDKTSIAVGKEDVITISGGAAPYTAASKDDKIATATIKDAKLTIKGVKEGSTTVTITDKNQKTATVAVTVTK</sequence>
<dbReference type="Gene3D" id="2.60.40.1080">
    <property type="match status" value="2"/>
</dbReference>
<accession>A0A4Y8UR24</accession>
<organism evidence="3 4">
    <name type="scientific">Segatella hominis</name>
    <dbReference type="NCBI Taxonomy" id="2518605"/>
    <lineage>
        <taxon>Bacteria</taxon>
        <taxon>Pseudomonadati</taxon>
        <taxon>Bacteroidota</taxon>
        <taxon>Bacteroidia</taxon>
        <taxon>Bacteroidales</taxon>
        <taxon>Prevotellaceae</taxon>
        <taxon>Segatella</taxon>
    </lineage>
</organism>
<feature type="domain" description="BIG2" evidence="2">
    <location>
        <begin position="31"/>
        <end position="106"/>
    </location>
</feature>
<evidence type="ECO:0000313" key="3">
    <source>
        <dbReference type="EMBL" id="TFH69773.1"/>
    </source>
</evidence>
<dbReference type="InterPro" id="IPR008964">
    <property type="entry name" value="Invasin/intimin_cell_adhesion"/>
</dbReference>
<gene>
    <name evidence="3" type="ORF">EXN75_16775</name>
</gene>
<dbReference type="SMART" id="SM00635">
    <property type="entry name" value="BID_2"/>
    <property type="match status" value="2"/>
</dbReference>
<feature type="signal peptide" evidence="1">
    <location>
        <begin position="1"/>
        <end position="23"/>
    </location>
</feature>
<dbReference type="PROSITE" id="PS51257">
    <property type="entry name" value="PROKAR_LIPOPROTEIN"/>
    <property type="match status" value="1"/>
</dbReference>
<keyword evidence="1" id="KW-0732">Signal</keyword>
<reference evidence="3 4" key="1">
    <citation type="submission" date="2019-02" db="EMBL/GenBank/DDBJ databases">
        <title>Draft Genome Sequence of the Prevotella sp. BCRC 81118, Isolated from Human Feces.</title>
        <authorList>
            <person name="Huang C.-H."/>
        </authorList>
    </citation>
    <scope>NUCLEOTIDE SEQUENCE [LARGE SCALE GENOMIC DNA]</scope>
    <source>
        <strain evidence="3 4">BCRC 81118</strain>
    </source>
</reference>
<keyword evidence="4" id="KW-1185">Reference proteome</keyword>
<feature type="domain" description="BIG2" evidence="2">
    <location>
        <begin position="108"/>
        <end position="183"/>
    </location>
</feature>
<name>A0A4Y8UR24_9BACT</name>
<dbReference type="AlphaFoldDB" id="A0A4Y8UR24"/>
<evidence type="ECO:0000256" key="1">
    <source>
        <dbReference type="SAM" id="SignalP"/>
    </source>
</evidence>
<dbReference type="RefSeq" id="WP_134844688.1">
    <property type="nucleotide sequence ID" value="NZ_SGVY01000090.1"/>
</dbReference>
<evidence type="ECO:0000259" key="2">
    <source>
        <dbReference type="SMART" id="SM00635"/>
    </source>
</evidence>
<dbReference type="InterPro" id="IPR003343">
    <property type="entry name" value="Big_2"/>
</dbReference>